<dbReference type="Gene3D" id="3.40.50.11660">
    <property type="entry name" value="Glycosyl transferase family 10, C-terminal domain"/>
    <property type="match status" value="1"/>
</dbReference>
<gene>
    <name evidence="15" type="ORF">CHILSU_LOCUS156</name>
</gene>
<reference evidence="15" key="1">
    <citation type="submission" date="2021-12" db="EMBL/GenBank/DDBJ databases">
        <authorList>
            <person name="King R."/>
        </authorList>
    </citation>
    <scope>NUCLEOTIDE SEQUENCE</scope>
</reference>
<dbReference type="InterPro" id="IPR055270">
    <property type="entry name" value="Glyco_tran_10_C"/>
</dbReference>
<evidence type="ECO:0000259" key="13">
    <source>
        <dbReference type="Pfam" id="PF00852"/>
    </source>
</evidence>
<organism evidence="15 16">
    <name type="scientific">Chilo suppressalis</name>
    <name type="common">Asiatic rice borer moth</name>
    <dbReference type="NCBI Taxonomy" id="168631"/>
    <lineage>
        <taxon>Eukaryota</taxon>
        <taxon>Metazoa</taxon>
        <taxon>Ecdysozoa</taxon>
        <taxon>Arthropoda</taxon>
        <taxon>Hexapoda</taxon>
        <taxon>Insecta</taxon>
        <taxon>Pterygota</taxon>
        <taxon>Neoptera</taxon>
        <taxon>Endopterygota</taxon>
        <taxon>Lepidoptera</taxon>
        <taxon>Glossata</taxon>
        <taxon>Ditrysia</taxon>
        <taxon>Pyraloidea</taxon>
        <taxon>Crambidae</taxon>
        <taxon>Crambinae</taxon>
        <taxon>Chilo</taxon>
    </lineage>
</organism>
<evidence type="ECO:0000256" key="3">
    <source>
        <dbReference type="ARBA" id="ARBA00008919"/>
    </source>
</evidence>
<feature type="transmembrane region" description="Helical" evidence="12">
    <location>
        <begin position="21"/>
        <end position="39"/>
    </location>
</feature>
<dbReference type="InterPro" id="IPR031481">
    <property type="entry name" value="Glyco_tran_10_N"/>
</dbReference>
<evidence type="ECO:0000256" key="12">
    <source>
        <dbReference type="RuleBase" id="RU003832"/>
    </source>
</evidence>
<keyword evidence="5 12" id="KW-0808">Transferase</keyword>
<dbReference type="InterPro" id="IPR001503">
    <property type="entry name" value="Glyco_trans_10"/>
</dbReference>
<keyword evidence="16" id="KW-1185">Reference proteome</keyword>
<keyword evidence="7" id="KW-0735">Signal-anchor</keyword>
<feature type="domain" description="Fucosyltransferase N-terminal" evidence="14">
    <location>
        <begin position="76"/>
        <end position="192"/>
    </location>
</feature>
<name>A0ABN8AP49_CHISP</name>
<keyword evidence="10 12" id="KW-0472">Membrane</keyword>
<dbReference type="InterPro" id="IPR038577">
    <property type="entry name" value="GT10-like_C_sf"/>
</dbReference>
<evidence type="ECO:0000256" key="4">
    <source>
        <dbReference type="ARBA" id="ARBA00022676"/>
    </source>
</evidence>
<proteinExistence type="inferred from homology"/>
<dbReference type="Pfam" id="PF17039">
    <property type="entry name" value="Glyco_tran_10_N"/>
    <property type="match status" value="1"/>
</dbReference>
<evidence type="ECO:0000259" key="14">
    <source>
        <dbReference type="Pfam" id="PF17039"/>
    </source>
</evidence>
<sequence length="426" mass="49362">MPHRYRPAPIYTSLLKRVVTARFFFFITTISFLVSVVFIQSVNRNDKIVQQVIDNVSRDIKYIDVYRIPSKLSKDVKFILLWTSSTYSPFYFFGTGQQAFVENNCPVTDCYVTDDRQLLDGDVTRFDAIAFNGRNIKSLRYSQLPGPRSPRQKYIFFNLESSDNYPVCSARYDGYFNWTATYKLNSDILYPYIVIKNINGEVVGPKVDMNWIKDYADVDDEFVDKLKSKSKAIAWFVSSCSVRSKRDNFVAVFSKELSSHGFGIDIFGKCGQHKCPIDRTEDCKKMLEKDYFFYLSLENSFAEDYITEKVLTALQHNVVPIVYGAANYSRFLPPGSYIDARSQDAKSLADTVARLISSPTSYSKYFKWKNHYSFHDATSTEDVCSVCTALHNKSMMETTSVYKTFREWWNPNYRSRCSWFLDDDDA</sequence>
<evidence type="ECO:0000256" key="2">
    <source>
        <dbReference type="ARBA" id="ARBA00004922"/>
    </source>
</evidence>
<dbReference type="Proteomes" id="UP001153292">
    <property type="component" value="Chromosome 1"/>
</dbReference>
<protein>
    <recommendedName>
        <fullName evidence="12">Fucosyltransferase</fullName>
        <ecNumber evidence="12">2.4.1.-</ecNumber>
    </recommendedName>
</protein>
<keyword evidence="11" id="KW-0325">Glycoprotein</keyword>
<comment type="similarity">
    <text evidence="3 12">Belongs to the glycosyltransferase 10 family.</text>
</comment>
<evidence type="ECO:0000313" key="16">
    <source>
        <dbReference type="Proteomes" id="UP001153292"/>
    </source>
</evidence>
<dbReference type="PANTHER" id="PTHR48438:SF1">
    <property type="entry name" value="ALPHA-(1,3)-FUCOSYLTRANSFERASE C-RELATED"/>
    <property type="match status" value="1"/>
</dbReference>
<keyword evidence="6 12" id="KW-0812">Transmembrane</keyword>
<evidence type="ECO:0000256" key="9">
    <source>
        <dbReference type="ARBA" id="ARBA00023034"/>
    </source>
</evidence>
<keyword evidence="8 12" id="KW-1133">Transmembrane helix</keyword>
<comment type="pathway">
    <text evidence="2">Protein modification; protein glycosylation.</text>
</comment>
<comment type="subcellular location">
    <subcellularLocation>
        <location evidence="1 12">Golgi apparatus</location>
        <location evidence="1 12">Golgi stack membrane</location>
        <topology evidence="1 12">Single-pass type II membrane protein</topology>
    </subcellularLocation>
</comment>
<evidence type="ECO:0000256" key="1">
    <source>
        <dbReference type="ARBA" id="ARBA00004447"/>
    </source>
</evidence>
<evidence type="ECO:0000256" key="7">
    <source>
        <dbReference type="ARBA" id="ARBA00022968"/>
    </source>
</evidence>
<evidence type="ECO:0000256" key="10">
    <source>
        <dbReference type="ARBA" id="ARBA00023136"/>
    </source>
</evidence>
<feature type="domain" description="Fucosyltransferase C-terminal" evidence="13">
    <location>
        <begin position="227"/>
        <end position="408"/>
    </location>
</feature>
<evidence type="ECO:0000256" key="11">
    <source>
        <dbReference type="ARBA" id="ARBA00023180"/>
    </source>
</evidence>
<evidence type="ECO:0000256" key="8">
    <source>
        <dbReference type="ARBA" id="ARBA00022989"/>
    </source>
</evidence>
<accession>A0ABN8AP49</accession>
<keyword evidence="4 12" id="KW-0328">Glycosyltransferase</keyword>
<dbReference type="Pfam" id="PF00852">
    <property type="entry name" value="Glyco_transf_10"/>
    <property type="match status" value="1"/>
</dbReference>
<keyword evidence="9 12" id="KW-0333">Golgi apparatus</keyword>
<evidence type="ECO:0000313" key="15">
    <source>
        <dbReference type="EMBL" id="CAH0397096.1"/>
    </source>
</evidence>
<evidence type="ECO:0000256" key="6">
    <source>
        <dbReference type="ARBA" id="ARBA00022692"/>
    </source>
</evidence>
<dbReference type="EC" id="2.4.1.-" evidence="12"/>
<dbReference type="PANTHER" id="PTHR48438">
    <property type="entry name" value="ALPHA-(1,3)-FUCOSYLTRANSFERASE C-RELATED"/>
    <property type="match status" value="1"/>
</dbReference>
<dbReference type="SUPFAM" id="SSF53756">
    <property type="entry name" value="UDP-Glycosyltransferase/glycogen phosphorylase"/>
    <property type="match status" value="1"/>
</dbReference>
<evidence type="ECO:0000256" key="5">
    <source>
        <dbReference type="ARBA" id="ARBA00022679"/>
    </source>
</evidence>
<dbReference type="EMBL" id="OU963894">
    <property type="protein sequence ID" value="CAH0397096.1"/>
    <property type="molecule type" value="Genomic_DNA"/>
</dbReference>